<keyword evidence="3" id="KW-1185">Reference proteome</keyword>
<dbReference type="AlphaFoldDB" id="A0A3B1IY56"/>
<evidence type="ECO:0008006" key="4">
    <source>
        <dbReference type="Google" id="ProtNLM"/>
    </source>
</evidence>
<dbReference type="Proteomes" id="UP000018467">
    <property type="component" value="Unassembled WGS sequence"/>
</dbReference>
<feature type="transmembrane region" description="Helical" evidence="1">
    <location>
        <begin position="75"/>
        <end position="95"/>
    </location>
</feature>
<evidence type="ECO:0000313" key="3">
    <source>
        <dbReference type="Proteomes" id="UP000018467"/>
    </source>
</evidence>
<sequence>MTATLLLTRDAAITDLVAQQMEKPSVIIHSGAELPNTSRVTVQSCSGKEIIVMVCVCVCVCVYVQYVCETENDICWLWFLFQLFFFPLCLTNFHFSDSTQAEGPSLGPILVTASLSEICTEAPSVVKLQDPLPLSLMSVKSQPVLAEAHNVNPEVLSSGVLCLPGTRDKSGHALVIVTTRNTAWLNPNCNSGELVRIMVYFYTILRKEMRALGLTVLVDARRCSPVPALFKAFNILQVRIHACYYPPGEYASSSCFFFIISTAINIHCHIPFIS</sequence>
<dbReference type="Bgee" id="ENSAMXG00000037445">
    <property type="expression patterns" value="Expressed in olfactory epithelium and 13 other cell types or tissues"/>
</dbReference>
<evidence type="ECO:0000313" key="2">
    <source>
        <dbReference type="Ensembl" id="ENSAMXP00000034601.1"/>
    </source>
</evidence>
<dbReference type="Ensembl" id="ENSAMXT00000046942.1">
    <property type="protein sequence ID" value="ENSAMXP00000034601.1"/>
    <property type="gene ID" value="ENSAMXG00000037445.1"/>
</dbReference>
<dbReference type="GeneTree" id="ENSGT00940000158845"/>
<accession>A0A3B1IY56</accession>
<keyword evidence="1" id="KW-0472">Membrane</keyword>
<reference evidence="2" key="3">
    <citation type="submission" date="2025-08" db="UniProtKB">
        <authorList>
            <consortium name="Ensembl"/>
        </authorList>
    </citation>
    <scope>IDENTIFICATION</scope>
</reference>
<feature type="transmembrane region" description="Helical" evidence="1">
    <location>
        <begin position="50"/>
        <end position="68"/>
    </location>
</feature>
<evidence type="ECO:0000256" key="1">
    <source>
        <dbReference type="SAM" id="Phobius"/>
    </source>
</evidence>
<dbReference type="PANTHER" id="PTHR45845:SF4">
    <property type="entry name" value="PLECKSTRIN HOMOLOGY DOMAIN CONTAINING, FAMILY G (WITH RHOGEF DOMAIN) MEMBER 4"/>
    <property type="match status" value="1"/>
</dbReference>
<keyword evidence="1" id="KW-1133">Transmembrane helix</keyword>
<dbReference type="InterPro" id="IPR052231">
    <property type="entry name" value="Rho_GEF_signaling-related"/>
</dbReference>
<reference evidence="3" key="2">
    <citation type="journal article" date="2014" name="Nat. Commun.">
        <title>The cavefish genome reveals candidate genes for eye loss.</title>
        <authorList>
            <person name="McGaugh S.E."/>
            <person name="Gross J.B."/>
            <person name="Aken B."/>
            <person name="Blin M."/>
            <person name="Borowsky R."/>
            <person name="Chalopin D."/>
            <person name="Hinaux H."/>
            <person name="Jeffery W.R."/>
            <person name="Keene A."/>
            <person name="Ma L."/>
            <person name="Minx P."/>
            <person name="Murphy D."/>
            <person name="O'Quin K.E."/>
            <person name="Retaux S."/>
            <person name="Rohner N."/>
            <person name="Searle S.M."/>
            <person name="Stahl B.A."/>
            <person name="Tabin C."/>
            <person name="Volff J.N."/>
            <person name="Yoshizawa M."/>
            <person name="Warren W.C."/>
        </authorList>
    </citation>
    <scope>NUCLEOTIDE SEQUENCE [LARGE SCALE GENOMIC DNA]</scope>
    <source>
        <strain evidence="3">female</strain>
    </source>
</reference>
<proteinExistence type="predicted"/>
<dbReference type="PANTHER" id="PTHR45845">
    <property type="entry name" value="RHO GUANINE NUCLEOTIDE EXCHANGE FACTOR-RELATED"/>
    <property type="match status" value="1"/>
</dbReference>
<name>A0A3B1IY56_ASTMX</name>
<keyword evidence="1" id="KW-0812">Transmembrane</keyword>
<dbReference type="InParanoid" id="A0A3B1IY56"/>
<reference evidence="3" key="1">
    <citation type="submission" date="2013-03" db="EMBL/GenBank/DDBJ databases">
        <authorList>
            <person name="Jeffery W."/>
            <person name="Warren W."/>
            <person name="Wilson R.K."/>
        </authorList>
    </citation>
    <scope>NUCLEOTIDE SEQUENCE</scope>
    <source>
        <strain evidence="3">female</strain>
    </source>
</reference>
<protein>
    <recommendedName>
        <fullName evidence="4">CRAL-TRIO domain-containing protein</fullName>
    </recommendedName>
</protein>
<organism evidence="2 3">
    <name type="scientific">Astyanax mexicanus</name>
    <name type="common">Blind cave fish</name>
    <name type="synonym">Astyanax fasciatus mexicanus</name>
    <dbReference type="NCBI Taxonomy" id="7994"/>
    <lineage>
        <taxon>Eukaryota</taxon>
        <taxon>Metazoa</taxon>
        <taxon>Chordata</taxon>
        <taxon>Craniata</taxon>
        <taxon>Vertebrata</taxon>
        <taxon>Euteleostomi</taxon>
        <taxon>Actinopterygii</taxon>
        <taxon>Neopterygii</taxon>
        <taxon>Teleostei</taxon>
        <taxon>Ostariophysi</taxon>
        <taxon>Characiformes</taxon>
        <taxon>Characoidei</taxon>
        <taxon>Acestrorhamphidae</taxon>
        <taxon>Acestrorhamphinae</taxon>
        <taxon>Astyanax</taxon>
    </lineage>
</organism>
<reference evidence="2" key="4">
    <citation type="submission" date="2025-09" db="UniProtKB">
        <authorList>
            <consortium name="Ensembl"/>
        </authorList>
    </citation>
    <scope>IDENTIFICATION</scope>
</reference>